<keyword evidence="2" id="KW-0808">Transferase</keyword>
<evidence type="ECO:0000313" key="2">
    <source>
        <dbReference type="EMBL" id="GEU68053.1"/>
    </source>
</evidence>
<sequence length="349" mass="40069">MRELRLQGMATRLNYSSEDVDEEREIEAPPGFQLKPLRETKRQTTPGIPLLLVAHLRETEMGMRMMSPREALAAHEILAHEAPHQNQHFYTIGKRGTNGCQRGINPMENNANPSNNVYPPNNAYPPNNVNGVFGGTRVWEKPIVARSFEKWTMEQYRQPFTASEMDRVTSVFKRPEGSTLRRKTYSLQQAEDMTSEGKPVTFKDISMGDKTQKGRPWEGSGKKNRDKQDRFSPYKKPNHGILQSLTKSPREILITEKVGKTFTKPPKMVSTAKDTFKYCEFHQDYGHDTNTCRELKNQIEEAVKSKKLAYLIKEIRKGRAKQTDNQLREWQAIAVKAEPVVEGKKNKSF</sequence>
<dbReference type="AlphaFoldDB" id="A0A6L2M213"/>
<proteinExistence type="predicted"/>
<dbReference type="EMBL" id="BKCJ010005678">
    <property type="protein sequence ID" value="GEU68053.1"/>
    <property type="molecule type" value="Genomic_DNA"/>
</dbReference>
<feature type="compositionally biased region" description="Basic and acidic residues" evidence="1">
    <location>
        <begin position="206"/>
        <end position="232"/>
    </location>
</feature>
<organism evidence="2">
    <name type="scientific">Tanacetum cinerariifolium</name>
    <name type="common">Dalmatian daisy</name>
    <name type="synonym">Chrysanthemum cinerariifolium</name>
    <dbReference type="NCBI Taxonomy" id="118510"/>
    <lineage>
        <taxon>Eukaryota</taxon>
        <taxon>Viridiplantae</taxon>
        <taxon>Streptophyta</taxon>
        <taxon>Embryophyta</taxon>
        <taxon>Tracheophyta</taxon>
        <taxon>Spermatophyta</taxon>
        <taxon>Magnoliopsida</taxon>
        <taxon>eudicotyledons</taxon>
        <taxon>Gunneridae</taxon>
        <taxon>Pentapetalae</taxon>
        <taxon>asterids</taxon>
        <taxon>campanulids</taxon>
        <taxon>Asterales</taxon>
        <taxon>Asteraceae</taxon>
        <taxon>Asteroideae</taxon>
        <taxon>Anthemideae</taxon>
        <taxon>Anthemidinae</taxon>
        <taxon>Tanacetum</taxon>
    </lineage>
</organism>
<comment type="caution">
    <text evidence="2">The sequence shown here is derived from an EMBL/GenBank/DDBJ whole genome shotgun (WGS) entry which is preliminary data.</text>
</comment>
<protein>
    <submittedName>
        <fullName evidence="2">Reverse transcriptase domain-containing protein</fullName>
    </submittedName>
</protein>
<feature type="region of interest" description="Disordered" evidence="1">
    <location>
        <begin position="173"/>
        <end position="241"/>
    </location>
</feature>
<gene>
    <name evidence="2" type="ORF">Tci_040031</name>
</gene>
<keyword evidence="2" id="KW-0548">Nucleotidyltransferase</keyword>
<dbReference type="GO" id="GO:0003964">
    <property type="term" value="F:RNA-directed DNA polymerase activity"/>
    <property type="evidence" value="ECO:0007669"/>
    <property type="project" value="UniProtKB-KW"/>
</dbReference>
<reference evidence="2" key="1">
    <citation type="journal article" date="2019" name="Sci. Rep.">
        <title>Draft genome of Tanacetum cinerariifolium, the natural source of mosquito coil.</title>
        <authorList>
            <person name="Yamashiro T."/>
            <person name="Shiraishi A."/>
            <person name="Satake H."/>
            <person name="Nakayama K."/>
        </authorList>
    </citation>
    <scope>NUCLEOTIDE SEQUENCE</scope>
</reference>
<accession>A0A6L2M213</accession>
<evidence type="ECO:0000256" key="1">
    <source>
        <dbReference type="SAM" id="MobiDB-lite"/>
    </source>
</evidence>
<name>A0A6L2M213_TANCI</name>
<keyword evidence="2" id="KW-0695">RNA-directed DNA polymerase</keyword>